<evidence type="ECO:0000256" key="2">
    <source>
        <dbReference type="ARBA" id="ARBA00022833"/>
    </source>
</evidence>
<dbReference type="AlphaFoldDB" id="A0A2N0WCV3"/>
<evidence type="ECO:0000313" key="5">
    <source>
        <dbReference type="Proteomes" id="UP000233553"/>
    </source>
</evidence>
<dbReference type="InterPro" id="IPR016193">
    <property type="entry name" value="Cytidine_deaminase-like"/>
</dbReference>
<accession>A0A2N0WCV3</accession>
<keyword evidence="1" id="KW-0479">Metal-binding</keyword>
<keyword evidence="2" id="KW-0862">Zinc</keyword>
<dbReference type="Pfam" id="PF00383">
    <property type="entry name" value="dCMP_cyt_deam_1"/>
    <property type="match status" value="1"/>
</dbReference>
<protein>
    <submittedName>
        <fullName evidence="4">Nucleoside deaminase</fullName>
    </submittedName>
</protein>
<gene>
    <name evidence="4" type="ORF">CW311_14290</name>
</gene>
<dbReference type="InterPro" id="IPR016192">
    <property type="entry name" value="APOBEC/CMP_deaminase_Zn-bd"/>
</dbReference>
<dbReference type="EMBL" id="PISJ01000017">
    <property type="protein sequence ID" value="PKF32391.1"/>
    <property type="molecule type" value="Genomic_DNA"/>
</dbReference>
<comment type="caution">
    <text evidence="4">The sequence shown here is derived from an EMBL/GenBank/DDBJ whole genome shotgun (WGS) entry which is preliminary data.</text>
</comment>
<reference evidence="4 5" key="1">
    <citation type="submission" date="2017-12" db="EMBL/GenBank/DDBJ databases">
        <title>Draft Genome sequences of multiple microbial strains isolated from spacecraft associated surfaces.</title>
        <authorList>
            <person name="Seuylemezian A."/>
            <person name="Vaishampayan P."/>
            <person name="Venkateswaran K."/>
        </authorList>
    </citation>
    <scope>NUCLEOTIDE SEQUENCE [LARGE SCALE GENOMIC DNA]</scope>
    <source>
        <strain evidence="4 5">2P01AA</strain>
    </source>
</reference>
<dbReference type="PROSITE" id="PS51747">
    <property type="entry name" value="CYT_DCMP_DEAMINASES_2"/>
    <property type="match status" value="1"/>
</dbReference>
<dbReference type="InterPro" id="IPR002125">
    <property type="entry name" value="CMP_dCMP_dom"/>
</dbReference>
<feature type="domain" description="CMP/dCMP-type deaminase" evidence="3">
    <location>
        <begin position="2"/>
        <end position="113"/>
    </location>
</feature>
<proteinExistence type="predicted"/>
<dbReference type="Proteomes" id="UP000233553">
    <property type="component" value="Unassembled WGS sequence"/>
</dbReference>
<dbReference type="SUPFAM" id="SSF53927">
    <property type="entry name" value="Cytidine deaminase-like"/>
    <property type="match status" value="1"/>
</dbReference>
<dbReference type="Gene3D" id="3.40.140.10">
    <property type="entry name" value="Cytidine Deaminase, domain 2"/>
    <property type="match status" value="1"/>
</dbReference>
<dbReference type="CDD" id="cd01285">
    <property type="entry name" value="nucleoside_deaminase"/>
    <property type="match status" value="1"/>
</dbReference>
<evidence type="ECO:0000259" key="3">
    <source>
        <dbReference type="PROSITE" id="PS51747"/>
    </source>
</evidence>
<dbReference type="PANTHER" id="PTHR11079">
    <property type="entry name" value="CYTOSINE DEAMINASE FAMILY MEMBER"/>
    <property type="match status" value="1"/>
</dbReference>
<dbReference type="PROSITE" id="PS00903">
    <property type="entry name" value="CYT_DCMP_DEAMINASES_1"/>
    <property type="match status" value="1"/>
</dbReference>
<dbReference type="GO" id="GO:0008270">
    <property type="term" value="F:zinc ion binding"/>
    <property type="evidence" value="ECO:0007669"/>
    <property type="project" value="InterPro"/>
</dbReference>
<sequence>MQQDHDFLRQAIELAYQNCEQGGRPFGAVLVKDGQVIASGVNEILKSNDPTAHAELLAIRAASQQLGIANLEGCAVYASGQPCPMCMAAMRMAGINRVTYAHSNDDAEAYGLSTAAIYADLAKPFAEQSMMIRYVPIRMEAKPDLYGYWKSIS</sequence>
<name>A0A2N0WCV3_9GAMM</name>
<organism evidence="4 5">
    <name type="scientific">Acinetobacter proteolyticus</name>
    <dbReference type="NCBI Taxonomy" id="1776741"/>
    <lineage>
        <taxon>Bacteria</taxon>
        <taxon>Pseudomonadati</taxon>
        <taxon>Pseudomonadota</taxon>
        <taxon>Gammaproteobacteria</taxon>
        <taxon>Moraxellales</taxon>
        <taxon>Moraxellaceae</taxon>
        <taxon>Acinetobacter</taxon>
    </lineage>
</organism>
<dbReference type="GO" id="GO:0047974">
    <property type="term" value="F:guanosine deaminase activity"/>
    <property type="evidence" value="ECO:0007669"/>
    <property type="project" value="TreeGrafter"/>
</dbReference>
<dbReference type="RefSeq" id="WP_101236942.1">
    <property type="nucleotide sequence ID" value="NZ_PISJ01000017.1"/>
</dbReference>
<evidence type="ECO:0000313" key="4">
    <source>
        <dbReference type="EMBL" id="PKF32391.1"/>
    </source>
</evidence>
<dbReference type="GO" id="GO:0006152">
    <property type="term" value="P:purine nucleoside catabolic process"/>
    <property type="evidence" value="ECO:0007669"/>
    <property type="project" value="TreeGrafter"/>
</dbReference>
<evidence type="ECO:0000256" key="1">
    <source>
        <dbReference type="ARBA" id="ARBA00022723"/>
    </source>
</evidence>
<dbReference type="PANTHER" id="PTHR11079:SF161">
    <property type="entry name" value="CMP_DCMP-TYPE DEAMINASE DOMAIN-CONTAINING PROTEIN"/>
    <property type="match status" value="1"/>
</dbReference>